<dbReference type="Pfam" id="PF01257">
    <property type="entry name" value="2Fe-2S_thioredx"/>
    <property type="match status" value="1"/>
</dbReference>
<dbReference type="PANTHER" id="PTHR43342">
    <property type="entry name" value="NADH-QUINONE OXIDOREDUCTASE, E SUBUNIT"/>
    <property type="match status" value="1"/>
</dbReference>
<dbReference type="InterPro" id="IPR042128">
    <property type="entry name" value="NuoE_dom"/>
</dbReference>
<evidence type="ECO:0000256" key="1">
    <source>
        <dbReference type="ARBA" id="ARBA00022723"/>
    </source>
</evidence>
<dbReference type="PANTHER" id="PTHR43342:SF2">
    <property type="entry name" value="POTENTIAL NAD-REDUCING HYDROGENASE SUBUNIT"/>
    <property type="match status" value="1"/>
</dbReference>
<evidence type="ECO:0000256" key="4">
    <source>
        <dbReference type="SAM" id="MobiDB-lite"/>
    </source>
</evidence>
<keyword evidence="5" id="KW-0830">Ubiquinone</keyword>
<dbReference type="SUPFAM" id="SSF52833">
    <property type="entry name" value="Thioredoxin-like"/>
    <property type="match status" value="1"/>
</dbReference>
<evidence type="ECO:0000313" key="5">
    <source>
        <dbReference type="EMBL" id="AFY30463.1"/>
    </source>
</evidence>
<dbReference type="InterPro" id="IPR028431">
    <property type="entry name" value="NADP_DH_HndA-like"/>
</dbReference>
<dbReference type="STRING" id="292564.Cyagr_3401"/>
<name>K9PBZ3_CYAGP</name>
<dbReference type="EMBL" id="CP003495">
    <property type="protein sequence ID" value="AFY30463.1"/>
    <property type="molecule type" value="Genomic_DNA"/>
</dbReference>
<feature type="compositionally biased region" description="Polar residues" evidence="4">
    <location>
        <begin position="35"/>
        <end position="52"/>
    </location>
</feature>
<dbReference type="KEGG" id="cgc:Cyagr_3401"/>
<evidence type="ECO:0000256" key="3">
    <source>
        <dbReference type="ARBA" id="ARBA00023014"/>
    </source>
</evidence>
<sequence>MPSVSARRTPGRGRAATAELTIAEAVASKKPWETQGMTRSAANATADTSPTAVETGDARIAQAVRRHGARADALIEVLHQVQEIHGYLSPESLREVAVAMRLPLSRVHGVASFYHLFRLEPPTAHRCAICLGTACYVKGGGQVAARIEQRLGVRLDDPVGDGVWALQHVSCLGACGQAPVLVVDGELVTRLPVDEPEQLEARLDAAGLPQRITT</sequence>
<protein>
    <submittedName>
        <fullName evidence="5">NADH:ubiquinone oxidoreductase 24 kD subunit</fullName>
    </submittedName>
</protein>
<dbReference type="InterPro" id="IPR036249">
    <property type="entry name" value="Thioredoxin-like_sf"/>
</dbReference>
<accession>K9PBZ3</accession>
<dbReference type="HOGENOM" id="CLU_054362_2_1_3"/>
<dbReference type="Gene3D" id="3.40.30.10">
    <property type="entry name" value="Glutaredoxin"/>
    <property type="match status" value="1"/>
</dbReference>
<organism evidence="5 6">
    <name type="scientific">Cyanobium gracile (strain ATCC 27147 / PCC 6307)</name>
    <dbReference type="NCBI Taxonomy" id="292564"/>
    <lineage>
        <taxon>Bacteria</taxon>
        <taxon>Bacillati</taxon>
        <taxon>Cyanobacteriota</taxon>
        <taxon>Cyanophyceae</taxon>
        <taxon>Synechococcales</taxon>
        <taxon>Prochlorococcaceae</taxon>
        <taxon>Cyanobium</taxon>
    </lineage>
</organism>
<keyword evidence="2" id="KW-0408">Iron</keyword>
<reference evidence="6" key="1">
    <citation type="journal article" date="2013" name="Proc. Natl. Acad. Sci. U.S.A.">
        <title>Improving the coverage of the cyanobacterial phylum using diversity-driven genome sequencing.</title>
        <authorList>
            <person name="Shih P.M."/>
            <person name="Wu D."/>
            <person name="Latifi A."/>
            <person name="Axen S.D."/>
            <person name="Fewer D.P."/>
            <person name="Talla E."/>
            <person name="Calteau A."/>
            <person name="Cai F."/>
            <person name="Tandeau de Marsac N."/>
            <person name="Rippka R."/>
            <person name="Herdman M."/>
            <person name="Sivonen K."/>
            <person name="Coursin T."/>
            <person name="Laurent T."/>
            <person name="Goodwin L."/>
            <person name="Nolan M."/>
            <person name="Davenport K.W."/>
            <person name="Han C.S."/>
            <person name="Rubin E.M."/>
            <person name="Eisen J.A."/>
            <person name="Woyke T."/>
            <person name="Gugger M."/>
            <person name="Kerfeld C.A."/>
        </authorList>
    </citation>
    <scope>NUCLEOTIDE SEQUENCE [LARGE SCALE GENOMIC DNA]</scope>
    <source>
        <strain evidence="6">ATCC 27147 / PCC 6307</strain>
    </source>
</reference>
<evidence type="ECO:0000313" key="6">
    <source>
        <dbReference type="Proteomes" id="UP000010388"/>
    </source>
</evidence>
<feature type="region of interest" description="Disordered" evidence="4">
    <location>
        <begin position="33"/>
        <end position="54"/>
    </location>
</feature>
<dbReference type="CDD" id="cd03064">
    <property type="entry name" value="TRX_Fd_NuoE"/>
    <property type="match status" value="1"/>
</dbReference>
<dbReference type="InterPro" id="IPR041921">
    <property type="entry name" value="NuoE_N"/>
</dbReference>
<proteinExistence type="predicted"/>
<dbReference type="Gene3D" id="1.10.10.1590">
    <property type="entry name" value="NADH-quinone oxidoreductase subunit E"/>
    <property type="match status" value="1"/>
</dbReference>
<dbReference type="GO" id="GO:0051536">
    <property type="term" value="F:iron-sulfur cluster binding"/>
    <property type="evidence" value="ECO:0007669"/>
    <property type="project" value="UniProtKB-KW"/>
</dbReference>
<gene>
    <name evidence="5" type="ordered locus">Cyagr_3401</name>
</gene>
<dbReference type="PATRIC" id="fig|292564.3.peg.3226"/>
<dbReference type="GO" id="GO:0046872">
    <property type="term" value="F:metal ion binding"/>
    <property type="evidence" value="ECO:0007669"/>
    <property type="project" value="UniProtKB-KW"/>
</dbReference>
<dbReference type="Proteomes" id="UP000010388">
    <property type="component" value="Chromosome"/>
</dbReference>
<dbReference type="eggNOG" id="COG1905">
    <property type="taxonomic scope" value="Bacteria"/>
</dbReference>
<keyword evidence="3" id="KW-0411">Iron-sulfur</keyword>
<keyword evidence="1" id="KW-0479">Metal-binding</keyword>
<evidence type="ECO:0000256" key="2">
    <source>
        <dbReference type="ARBA" id="ARBA00023004"/>
    </source>
</evidence>
<dbReference type="AlphaFoldDB" id="K9PBZ3"/>